<dbReference type="OrthoDB" id="9814826at2"/>
<sequence length="161" mass="18446">MRMLKPERQPKKFTGEQLALLVLYLIKLNPKHGYELIKSFEDYSMGAYIPSSGVIYPLLTALEDKKYVRAENTVSGKKRYLASPEGIGYLDSHEEELNAALLTLRKMMHGISTQRIEKIDLAMENLKISLRKKLRERSLTDEEIELFCLIILNAASSIDKI</sequence>
<dbReference type="EMBL" id="SJOI01000001">
    <property type="protein sequence ID" value="TCL02055.1"/>
    <property type="molecule type" value="Genomic_DNA"/>
</dbReference>
<dbReference type="SUPFAM" id="SSF46785">
    <property type="entry name" value="Winged helix' DNA-binding domain"/>
    <property type="match status" value="1"/>
</dbReference>
<dbReference type="Gene3D" id="1.10.10.10">
    <property type="entry name" value="Winged helix-like DNA-binding domain superfamily/Winged helix DNA-binding domain"/>
    <property type="match status" value="1"/>
</dbReference>
<dbReference type="PANTHER" id="PTHR43252">
    <property type="entry name" value="TRANSCRIPTIONAL REGULATOR YQJI"/>
    <property type="match status" value="1"/>
</dbReference>
<dbReference type="PANTHER" id="PTHR43252:SF7">
    <property type="entry name" value="TRANSCRIPTIONAL REGULATOR YQJI"/>
    <property type="match status" value="1"/>
</dbReference>
<accession>A0A4R1N4H3</accession>
<dbReference type="AlphaFoldDB" id="A0A4R1N4H3"/>
<evidence type="ECO:0000313" key="3">
    <source>
        <dbReference type="Proteomes" id="UP000294555"/>
    </source>
</evidence>
<name>A0A4R1N4H3_9GAMM</name>
<keyword evidence="2" id="KW-0238">DNA-binding</keyword>
<dbReference type="Pfam" id="PF03551">
    <property type="entry name" value="PadR"/>
    <property type="match status" value="1"/>
</dbReference>
<dbReference type="GO" id="GO:0003677">
    <property type="term" value="F:DNA binding"/>
    <property type="evidence" value="ECO:0007669"/>
    <property type="project" value="UniProtKB-KW"/>
</dbReference>
<comment type="caution">
    <text evidence="2">The sequence shown here is derived from an EMBL/GenBank/DDBJ whole genome shotgun (WGS) entry which is preliminary data.</text>
</comment>
<evidence type="ECO:0000313" key="2">
    <source>
        <dbReference type="EMBL" id="TCL02055.1"/>
    </source>
</evidence>
<dbReference type="InterPro" id="IPR036390">
    <property type="entry name" value="WH_DNA-bd_sf"/>
</dbReference>
<dbReference type="InterPro" id="IPR036388">
    <property type="entry name" value="WH-like_DNA-bd_sf"/>
</dbReference>
<evidence type="ECO:0000259" key="1">
    <source>
        <dbReference type="Pfam" id="PF03551"/>
    </source>
</evidence>
<organism evidence="2 3">
    <name type="scientific">Sodalis ligni</name>
    <dbReference type="NCBI Taxonomy" id="2697027"/>
    <lineage>
        <taxon>Bacteria</taxon>
        <taxon>Pseudomonadati</taxon>
        <taxon>Pseudomonadota</taxon>
        <taxon>Gammaproteobacteria</taxon>
        <taxon>Enterobacterales</taxon>
        <taxon>Bruguierivoracaceae</taxon>
        <taxon>Sodalis</taxon>
    </lineage>
</organism>
<proteinExistence type="predicted"/>
<reference evidence="2 3" key="1">
    <citation type="submission" date="2019-02" db="EMBL/GenBank/DDBJ databases">
        <title>Investigation of anaerobic lignin degradation for improved lignocellulosic biofuels.</title>
        <authorList>
            <person name="Deangelis K."/>
        </authorList>
    </citation>
    <scope>NUCLEOTIDE SEQUENCE [LARGE SCALE GENOMIC DNA]</scope>
    <source>
        <strain evidence="2 3">159R</strain>
    </source>
</reference>
<protein>
    <submittedName>
        <fullName evidence="2">DNA-binding PadR family transcriptional regulator</fullName>
    </submittedName>
</protein>
<dbReference type="Proteomes" id="UP000294555">
    <property type="component" value="Unassembled WGS sequence"/>
</dbReference>
<gene>
    <name evidence="2" type="ORF">EZJ58_0043</name>
</gene>
<dbReference type="InterPro" id="IPR005149">
    <property type="entry name" value="Tscrpt_reg_PadR_N"/>
</dbReference>
<keyword evidence="3" id="KW-1185">Reference proteome</keyword>
<feature type="domain" description="Transcription regulator PadR N-terminal" evidence="1">
    <location>
        <begin position="22"/>
        <end position="79"/>
    </location>
</feature>